<accession>A0A0D0CCE3</accession>
<gene>
    <name evidence="1" type="ORF">PAXRUDRAFT_836313</name>
</gene>
<protein>
    <submittedName>
        <fullName evidence="1">Uncharacterized protein</fullName>
    </submittedName>
</protein>
<evidence type="ECO:0000313" key="2">
    <source>
        <dbReference type="Proteomes" id="UP000054538"/>
    </source>
</evidence>
<reference evidence="1 2" key="1">
    <citation type="submission" date="2014-04" db="EMBL/GenBank/DDBJ databases">
        <authorList>
            <consortium name="DOE Joint Genome Institute"/>
            <person name="Kuo A."/>
            <person name="Kohler A."/>
            <person name="Jargeat P."/>
            <person name="Nagy L.G."/>
            <person name="Floudas D."/>
            <person name="Copeland A."/>
            <person name="Barry K.W."/>
            <person name="Cichocki N."/>
            <person name="Veneault-Fourrey C."/>
            <person name="LaButti K."/>
            <person name="Lindquist E.A."/>
            <person name="Lipzen A."/>
            <person name="Lundell T."/>
            <person name="Morin E."/>
            <person name="Murat C."/>
            <person name="Sun H."/>
            <person name="Tunlid A."/>
            <person name="Henrissat B."/>
            <person name="Grigoriev I.V."/>
            <person name="Hibbett D.S."/>
            <person name="Martin F."/>
            <person name="Nordberg H.P."/>
            <person name="Cantor M.N."/>
            <person name="Hua S.X."/>
        </authorList>
    </citation>
    <scope>NUCLEOTIDE SEQUENCE [LARGE SCALE GENOMIC DNA]</scope>
    <source>
        <strain evidence="1 2">Ve08.2h10</strain>
    </source>
</reference>
<name>A0A0D0CCE3_9AGAM</name>
<evidence type="ECO:0000313" key="1">
    <source>
        <dbReference type="EMBL" id="KIK73168.1"/>
    </source>
</evidence>
<dbReference type="InParanoid" id="A0A0D0CCE3"/>
<keyword evidence="2" id="KW-1185">Reference proteome</keyword>
<organism evidence="1 2">
    <name type="scientific">Paxillus rubicundulus Ve08.2h10</name>
    <dbReference type="NCBI Taxonomy" id="930991"/>
    <lineage>
        <taxon>Eukaryota</taxon>
        <taxon>Fungi</taxon>
        <taxon>Dikarya</taxon>
        <taxon>Basidiomycota</taxon>
        <taxon>Agaricomycotina</taxon>
        <taxon>Agaricomycetes</taxon>
        <taxon>Agaricomycetidae</taxon>
        <taxon>Boletales</taxon>
        <taxon>Paxilineae</taxon>
        <taxon>Paxillaceae</taxon>
        <taxon>Paxillus</taxon>
    </lineage>
</organism>
<dbReference type="EMBL" id="KN830026">
    <property type="protein sequence ID" value="KIK73168.1"/>
    <property type="molecule type" value="Genomic_DNA"/>
</dbReference>
<dbReference type="Proteomes" id="UP000054538">
    <property type="component" value="Unassembled WGS sequence"/>
</dbReference>
<sequence length="124" mass="12990">MASPIIQILPPLLHCLDPSSEIGQHPELSTLLVLEVRAYASGAEPRLGDHPVQEPRSSAGASAAALAASLSSCRQLATLMLGDGRNLCLDLSLHPAGSVQMLSCWEHFEGGPDTGAFWDASISC</sequence>
<dbReference type="HOGENOM" id="CLU_2004644_0_0_1"/>
<proteinExistence type="predicted"/>
<reference evidence="2" key="2">
    <citation type="submission" date="2015-01" db="EMBL/GenBank/DDBJ databases">
        <title>Evolutionary Origins and Diversification of the Mycorrhizal Mutualists.</title>
        <authorList>
            <consortium name="DOE Joint Genome Institute"/>
            <consortium name="Mycorrhizal Genomics Consortium"/>
            <person name="Kohler A."/>
            <person name="Kuo A."/>
            <person name="Nagy L.G."/>
            <person name="Floudas D."/>
            <person name="Copeland A."/>
            <person name="Barry K.W."/>
            <person name="Cichocki N."/>
            <person name="Veneault-Fourrey C."/>
            <person name="LaButti K."/>
            <person name="Lindquist E.A."/>
            <person name="Lipzen A."/>
            <person name="Lundell T."/>
            <person name="Morin E."/>
            <person name="Murat C."/>
            <person name="Riley R."/>
            <person name="Ohm R."/>
            <person name="Sun H."/>
            <person name="Tunlid A."/>
            <person name="Henrissat B."/>
            <person name="Grigoriev I.V."/>
            <person name="Hibbett D.S."/>
            <person name="Martin F."/>
        </authorList>
    </citation>
    <scope>NUCLEOTIDE SEQUENCE [LARGE SCALE GENOMIC DNA]</scope>
    <source>
        <strain evidence="2">Ve08.2h10</strain>
    </source>
</reference>
<dbReference type="AlphaFoldDB" id="A0A0D0CCE3"/>